<dbReference type="Proteomes" id="UP000679950">
    <property type="component" value="Unassembled WGS sequence"/>
</dbReference>
<sequence>MDQDMMVSWIEAGTIQIPVLLMQKYRSLGLDEKELSLILQILAYKEKGNVFPTPEQIAENMTITHNECSSILRKLVQHEMLKIEQQSDKGLGFDQYSLTPLWYKLAEEMMKERKQDNFRNVLEAEQDLYTIFENEFGRPLSPMECESLAMWIDHDGQDPTLIKAALKEAVMSNTLNFRYIDRILFEWKKNGIQTVEQAKIHSSKFRQKTKASKPTHSTSKTMPVYNWLEQ</sequence>
<name>A0ABQ4KGD4_9BACI</name>
<dbReference type="SUPFAM" id="SSF158499">
    <property type="entry name" value="DnaD domain-like"/>
    <property type="match status" value="1"/>
</dbReference>
<dbReference type="PANTHER" id="PTHR37293:SF6">
    <property type="entry name" value="DNA REPLICATION PROTEIN DNAD"/>
    <property type="match status" value="1"/>
</dbReference>
<dbReference type="Pfam" id="PF21984">
    <property type="entry name" value="DnaD_N"/>
    <property type="match status" value="1"/>
</dbReference>
<accession>A0ABQ4KGD4</accession>
<protein>
    <submittedName>
        <fullName evidence="4">DNA replication protein DnaD</fullName>
    </submittedName>
</protein>
<comment type="similarity">
    <text evidence="1">Belongs to the DnaB/DnaD family.</text>
</comment>
<feature type="domain" description="DnaB/C C-terminal" evidence="2">
    <location>
        <begin position="129"/>
        <end position="201"/>
    </location>
</feature>
<dbReference type="InterPro" id="IPR036388">
    <property type="entry name" value="WH-like_DNA-bd_sf"/>
</dbReference>
<dbReference type="Gene3D" id="1.10.10.10">
    <property type="entry name" value="Winged helix-like DNA-binding domain superfamily/Winged helix DNA-binding domain"/>
    <property type="match status" value="1"/>
</dbReference>
<dbReference type="Gene3D" id="1.10.10.630">
    <property type="entry name" value="DnaD domain-like"/>
    <property type="match status" value="1"/>
</dbReference>
<evidence type="ECO:0000313" key="5">
    <source>
        <dbReference type="Proteomes" id="UP000679950"/>
    </source>
</evidence>
<dbReference type="InterPro" id="IPR006343">
    <property type="entry name" value="DnaB/C_C"/>
</dbReference>
<keyword evidence="5" id="KW-1185">Reference proteome</keyword>
<reference evidence="4 5" key="1">
    <citation type="submission" date="2021-03" db="EMBL/GenBank/DDBJ databases">
        <title>Antimicrobial resistance genes in bacteria isolated from Japanese honey, and their potential for conferring macrolide and lincosamide resistance in the American foulbrood pathogen Paenibacillus larvae.</title>
        <authorList>
            <person name="Okamoto M."/>
            <person name="Kumagai M."/>
            <person name="Kanamori H."/>
            <person name="Takamatsu D."/>
        </authorList>
    </citation>
    <scope>NUCLEOTIDE SEQUENCE [LARGE SCALE GENOMIC DNA]</scope>
    <source>
        <strain evidence="4 5">J8TS2</strain>
    </source>
</reference>
<dbReference type="InterPro" id="IPR053843">
    <property type="entry name" value="DnaD_N"/>
</dbReference>
<dbReference type="NCBIfam" id="TIGR01446">
    <property type="entry name" value="DnaD_dom"/>
    <property type="match status" value="1"/>
</dbReference>
<dbReference type="Pfam" id="PF07261">
    <property type="entry name" value="DnaB_2"/>
    <property type="match status" value="1"/>
</dbReference>
<feature type="domain" description="DnaD N-terminal" evidence="3">
    <location>
        <begin position="17"/>
        <end position="115"/>
    </location>
</feature>
<proteinExistence type="inferred from homology"/>
<dbReference type="RefSeq" id="WP_158322339.1">
    <property type="nucleotide sequence ID" value="NZ_BORB01000005.1"/>
</dbReference>
<dbReference type="InterPro" id="IPR053162">
    <property type="entry name" value="DnaD"/>
</dbReference>
<dbReference type="PANTHER" id="PTHR37293">
    <property type="entry name" value="PHAGE REPLICATION PROTEIN-RELATED"/>
    <property type="match status" value="1"/>
</dbReference>
<evidence type="ECO:0000259" key="2">
    <source>
        <dbReference type="Pfam" id="PF07261"/>
    </source>
</evidence>
<evidence type="ECO:0000259" key="3">
    <source>
        <dbReference type="Pfam" id="PF21984"/>
    </source>
</evidence>
<dbReference type="EMBL" id="BORB01000005">
    <property type="protein sequence ID" value="GIN56531.1"/>
    <property type="molecule type" value="Genomic_DNA"/>
</dbReference>
<gene>
    <name evidence="4" type="primary">dnaD</name>
    <name evidence="4" type="ORF">J8TS2_08500</name>
</gene>
<dbReference type="InterPro" id="IPR034829">
    <property type="entry name" value="DnaD-like_sf"/>
</dbReference>
<evidence type="ECO:0000313" key="4">
    <source>
        <dbReference type="EMBL" id="GIN56531.1"/>
    </source>
</evidence>
<comment type="caution">
    <text evidence="4">The sequence shown here is derived from an EMBL/GenBank/DDBJ whole genome shotgun (WGS) entry which is preliminary data.</text>
</comment>
<organism evidence="4 5">
    <name type="scientific">Lederbergia ruris</name>
    <dbReference type="NCBI Taxonomy" id="217495"/>
    <lineage>
        <taxon>Bacteria</taxon>
        <taxon>Bacillati</taxon>
        <taxon>Bacillota</taxon>
        <taxon>Bacilli</taxon>
        <taxon>Bacillales</taxon>
        <taxon>Bacillaceae</taxon>
        <taxon>Lederbergia</taxon>
    </lineage>
</organism>
<evidence type="ECO:0000256" key="1">
    <source>
        <dbReference type="ARBA" id="ARBA00093462"/>
    </source>
</evidence>